<comment type="caution">
    <text evidence="4">The sequence shown here is derived from an EMBL/GenBank/DDBJ whole genome shotgun (WGS) entry which is preliminary data.</text>
</comment>
<keyword evidence="2" id="KW-0808">Transferase</keyword>
<keyword evidence="1" id="KW-0489">Methyltransferase</keyword>
<dbReference type="OrthoDB" id="4770405at2"/>
<dbReference type="Gene3D" id="3.40.50.150">
    <property type="entry name" value="Vaccinia Virus protein VP39"/>
    <property type="match status" value="1"/>
</dbReference>
<reference evidence="4 5" key="1">
    <citation type="submission" date="2017-10" db="EMBL/GenBank/DDBJ databases">
        <title>The draft genome sequence of Lewinella nigricans NBRC 102662.</title>
        <authorList>
            <person name="Wang K."/>
        </authorList>
    </citation>
    <scope>NUCLEOTIDE SEQUENCE [LARGE SCALE GENOMIC DNA]</scope>
    <source>
        <strain evidence="4 5">NBRC 102662</strain>
    </source>
</reference>
<dbReference type="SUPFAM" id="SSF53335">
    <property type="entry name" value="S-adenosyl-L-methionine-dependent methyltransferases"/>
    <property type="match status" value="1"/>
</dbReference>
<evidence type="ECO:0000256" key="2">
    <source>
        <dbReference type="ARBA" id="ARBA00022679"/>
    </source>
</evidence>
<dbReference type="EMBL" id="PDUD01000048">
    <property type="protein sequence ID" value="PHN01831.1"/>
    <property type="molecule type" value="Genomic_DNA"/>
</dbReference>
<dbReference type="RefSeq" id="WP_099154721.1">
    <property type="nucleotide sequence ID" value="NZ_PDUD01000048.1"/>
</dbReference>
<keyword evidence="5" id="KW-1185">Reference proteome</keyword>
<name>A0A2D0MZX3_FLAN2</name>
<dbReference type="PANTHER" id="PTHR43861:SF1">
    <property type="entry name" value="TRANS-ACONITATE 2-METHYLTRANSFERASE"/>
    <property type="match status" value="1"/>
</dbReference>
<evidence type="ECO:0000256" key="1">
    <source>
        <dbReference type="ARBA" id="ARBA00022603"/>
    </source>
</evidence>
<dbReference type="GO" id="GO:0008168">
    <property type="term" value="F:methyltransferase activity"/>
    <property type="evidence" value="ECO:0007669"/>
    <property type="project" value="UniProtKB-KW"/>
</dbReference>
<evidence type="ECO:0000259" key="3">
    <source>
        <dbReference type="Pfam" id="PF13649"/>
    </source>
</evidence>
<evidence type="ECO:0000313" key="4">
    <source>
        <dbReference type="EMBL" id="PHN01831.1"/>
    </source>
</evidence>
<dbReference type="InterPro" id="IPR029063">
    <property type="entry name" value="SAM-dependent_MTases_sf"/>
</dbReference>
<dbReference type="AlphaFoldDB" id="A0A2D0MZX3"/>
<accession>A0A2D0MZX3</accession>
<sequence length="215" mass="24062">MILNKDQVKELYQRTARFYDIALLGYRLLGITKYRRETINGLQLKAGDTVVDIGCGTGANFALLSKAVGPTGRIIGVDLSPAMLSKAERQVDRLEGTNIELVEADIGSWPIPAETNGILATFALEMIPEYDAVIQRIAGTLLPGQRLALLGLKHPEKWPDWLIEFGIWLNKPFGVNREYESLQPWKSVQQHMNVLKFKEIYFGSAYICVGEKRPG</sequence>
<dbReference type="Proteomes" id="UP000223913">
    <property type="component" value="Unassembled WGS sequence"/>
</dbReference>
<gene>
    <name evidence="4" type="ORF">CRP01_34910</name>
</gene>
<dbReference type="Pfam" id="PF13649">
    <property type="entry name" value="Methyltransf_25"/>
    <property type="match status" value="1"/>
</dbReference>
<feature type="domain" description="Methyltransferase" evidence="3">
    <location>
        <begin position="50"/>
        <end position="144"/>
    </location>
</feature>
<dbReference type="GO" id="GO:0032259">
    <property type="term" value="P:methylation"/>
    <property type="evidence" value="ECO:0007669"/>
    <property type="project" value="UniProtKB-KW"/>
</dbReference>
<dbReference type="PANTHER" id="PTHR43861">
    <property type="entry name" value="TRANS-ACONITATE 2-METHYLTRANSFERASE-RELATED"/>
    <property type="match status" value="1"/>
</dbReference>
<dbReference type="InterPro" id="IPR041698">
    <property type="entry name" value="Methyltransf_25"/>
</dbReference>
<proteinExistence type="predicted"/>
<organism evidence="4 5">
    <name type="scientific">Flavilitoribacter nigricans (strain ATCC 23147 / DSM 23189 / NBRC 102662 / NCIMB 1420 / SS-2)</name>
    <name type="common">Lewinella nigricans</name>
    <dbReference type="NCBI Taxonomy" id="1122177"/>
    <lineage>
        <taxon>Bacteria</taxon>
        <taxon>Pseudomonadati</taxon>
        <taxon>Bacteroidota</taxon>
        <taxon>Saprospiria</taxon>
        <taxon>Saprospirales</taxon>
        <taxon>Lewinellaceae</taxon>
        <taxon>Flavilitoribacter</taxon>
    </lineage>
</organism>
<dbReference type="CDD" id="cd02440">
    <property type="entry name" value="AdoMet_MTases"/>
    <property type="match status" value="1"/>
</dbReference>
<protein>
    <submittedName>
        <fullName evidence="4">UbiE protein</fullName>
    </submittedName>
</protein>
<evidence type="ECO:0000313" key="5">
    <source>
        <dbReference type="Proteomes" id="UP000223913"/>
    </source>
</evidence>